<dbReference type="Proteomes" id="UP000587462">
    <property type="component" value="Unassembled WGS sequence"/>
</dbReference>
<comment type="caution">
    <text evidence="1">The sequence shown here is derived from an EMBL/GenBank/DDBJ whole genome shotgun (WGS) entry which is preliminary data.</text>
</comment>
<dbReference type="PANTHER" id="PTHR38460">
    <property type="entry name" value="TAUTOMERASE YOLI-RELATED"/>
    <property type="match status" value="1"/>
</dbReference>
<proteinExistence type="predicted"/>
<evidence type="ECO:0000313" key="2">
    <source>
        <dbReference type="Proteomes" id="UP000587462"/>
    </source>
</evidence>
<dbReference type="InterPro" id="IPR037479">
    <property type="entry name" value="Tauto_MSAD"/>
</dbReference>
<gene>
    <name evidence="1" type="ORF">HG542_11820</name>
</gene>
<dbReference type="RefSeq" id="WP_171080389.1">
    <property type="nucleotide sequence ID" value="NZ_BNBU01000013.1"/>
</dbReference>
<dbReference type="PANTHER" id="PTHR38460:SF1">
    <property type="entry name" value="TAUTOMERASE YOLI-RELATED"/>
    <property type="match status" value="1"/>
</dbReference>
<name>A0A7Y7B3K0_STRMO</name>
<dbReference type="Pfam" id="PF14552">
    <property type="entry name" value="Tautomerase_2"/>
    <property type="match status" value="1"/>
</dbReference>
<sequence length="128" mass="14253">MPLVRIDARSDKPAPVLQAIADGVHRALVDVIGIPEDDRFQIISTHGDGELVFDRHYMGVERQDVVFVQITLVRGRTEEKKKELYRRIVANLGADAGIRPEDVVITLVENERIDWSVGKGVAQLVDGV</sequence>
<reference evidence="1 2" key="1">
    <citation type="submission" date="2020-04" db="EMBL/GenBank/DDBJ databases">
        <title>Draft Genome Sequence of Streptomyces morookaense DSM 40503, an 8-azaguanine-producing strain.</title>
        <authorList>
            <person name="Qi J."/>
            <person name="Gao J.-M."/>
        </authorList>
    </citation>
    <scope>NUCLEOTIDE SEQUENCE [LARGE SCALE GENOMIC DNA]</scope>
    <source>
        <strain evidence="1 2">DSM 40503</strain>
    </source>
</reference>
<keyword evidence="2" id="KW-1185">Reference proteome</keyword>
<accession>A0A7Y7B3K0</accession>
<organism evidence="1 2">
    <name type="scientific">Streptomyces morookaense</name>
    <name type="common">Streptoverticillium morookaense</name>
    <dbReference type="NCBI Taxonomy" id="1970"/>
    <lineage>
        <taxon>Bacteria</taxon>
        <taxon>Bacillati</taxon>
        <taxon>Actinomycetota</taxon>
        <taxon>Actinomycetes</taxon>
        <taxon>Kitasatosporales</taxon>
        <taxon>Streptomycetaceae</taxon>
        <taxon>Streptomyces</taxon>
    </lineage>
</organism>
<dbReference type="EMBL" id="JABBXF010000023">
    <property type="protein sequence ID" value="NVK78352.1"/>
    <property type="molecule type" value="Genomic_DNA"/>
</dbReference>
<dbReference type="AlphaFoldDB" id="A0A7Y7B3K0"/>
<protein>
    <submittedName>
        <fullName evidence="1">Tautomerase family protein</fullName>
    </submittedName>
</protein>
<dbReference type="SUPFAM" id="SSF55331">
    <property type="entry name" value="Tautomerase/MIF"/>
    <property type="match status" value="1"/>
</dbReference>
<evidence type="ECO:0000313" key="1">
    <source>
        <dbReference type="EMBL" id="NVK78352.1"/>
    </source>
</evidence>
<dbReference type="InterPro" id="IPR014347">
    <property type="entry name" value="Tautomerase/MIF_sf"/>
</dbReference>
<dbReference type="Gene3D" id="3.30.429.10">
    <property type="entry name" value="Macrophage Migration Inhibitory Factor"/>
    <property type="match status" value="1"/>
</dbReference>